<dbReference type="InterPro" id="IPR001085">
    <property type="entry name" value="Ser_HO-MeTrfase"/>
</dbReference>
<comment type="cofactor">
    <cofactor evidence="1 5">
        <name>pyridoxal 5'-phosphate</name>
        <dbReference type="ChEBI" id="CHEBI:597326"/>
    </cofactor>
</comment>
<comment type="pathway">
    <text evidence="5">One-carbon metabolism; tetrahydrofolate interconversion.</text>
</comment>
<comment type="caution">
    <text evidence="7">The sequence shown here is derived from an EMBL/GenBank/DDBJ whole genome shotgun (WGS) entry which is preliminary data.</text>
</comment>
<dbReference type="Gene3D" id="3.40.640.10">
    <property type="entry name" value="Type I PLP-dependent aspartate aminotransferase-like (Major domain)"/>
    <property type="match status" value="1"/>
</dbReference>
<organism evidence="7 8">
    <name type="scientific">Dactylosporangium cerinum</name>
    <dbReference type="NCBI Taxonomy" id="1434730"/>
    <lineage>
        <taxon>Bacteria</taxon>
        <taxon>Bacillati</taxon>
        <taxon>Actinomycetota</taxon>
        <taxon>Actinomycetes</taxon>
        <taxon>Micromonosporales</taxon>
        <taxon>Micromonosporaceae</taxon>
        <taxon>Dactylosporangium</taxon>
    </lineage>
</organism>
<dbReference type="SUPFAM" id="SSF53383">
    <property type="entry name" value="PLP-dependent transferases"/>
    <property type="match status" value="1"/>
</dbReference>
<dbReference type="Gene3D" id="3.90.1150.10">
    <property type="entry name" value="Aspartate Aminotransferase, domain 1"/>
    <property type="match status" value="1"/>
</dbReference>
<feature type="modified residue" description="N6-(pyridoxal phosphate)lysine" evidence="5">
    <location>
        <position position="231"/>
    </location>
</feature>
<sequence>MHVPALPSITSSDPDLADLIQREASRQHDTLRMIASENYVSQAVLEATGTVLTNKYSEGYPGKRYYEGQRFIDPIEELAIARAKSVFGVEHANVQPYSGSPANLAVYMALAAPGDTVMGMALPMGGHLTHGWPVSATGAWFRPVQYTVGRSDGLVDFDEVRDIALRERPKLIFCGGTALPRTIDFPRFAEIAREVDAVLVADIAHIAGLVAGGAHPSPVGHAPVITTTTHKTLRGPRGAMLLCSSDFSKAIDKAVFPGLQGGPHNHTTAGIAVALREAAQPSFSVYAHQIVANARALASSLLERGFDLVSGGTDNHLILLDLTGKNIGGKPAARALDRAGIETNYNTVPYDTRKPFDPSGVRIGTPALTTRGLTEAQMPQVADWISRAVDAAVKDDDQALDTIAAEVRELLSAYPMPGWH</sequence>
<dbReference type="HAMAP" id="MF_00051">
    <property type="entry name" value="SHMT"/>
    <property type="match status" value="1"/>
</dbReference>
<feature type="site" description="Plays an important role in substrate specificity" evidence="5">
    <location>
        <position position="230"/>
    </location>
</feature>
<dbReference type="Proteomes" id="UP001595912">
    <property type="component" value="Unassembled WGS sequence"/>
</dbReference>
<evidence type="ECO:0000256" key="1">
    <source>
        <dbReference type="ARBA" id="ARBA00001933"/>
    </source>
</evidence>
<evidence type="ECO:0000256" key="5">
    <source>
        <dbReference type="HAMAP-Rule" id="MF_00051"/>
    </source>
</evidence>
<comment type="catalytic activity">
    <reaction evidence="5">
        <text>(6R)-5,10-methylene-5,6,7,8-tetrahydrofolate + glycine + H2O = (6S)-5,6,7,8-tetrahydrofolate + L-serine</text>
        <dbReference type="Rhea" id="RHEA:15481"/>
        <dbReference type="ChEBI" id="CHEBI:15377"/>
        <dbReference type="ChEBI" id="CHEBI:15636"/>
        <dbReference type="ChEBI" id="CHEBI:33384"/>
        <dbReference type="ChEBI" id="CHEBI:57305"/>
        <dbReference type="ChEBI" id="CHEBI:57453"/>
        <dbReference type="EC" id="2.1.2.1"/>
    </reaction>
</comment>
<dbReference type="InterPro" id="IPR039429">
    <property type="entry name" value="SHMT-like_dom"/>
</dbReference>
<dbReference type="EC" id="2.1.2.1" evidence="5"/>
<comment type="subcellular location">
    <subcellularLocation>
        <location evidence="5">Cytoplasm</location>
    </subcellularLocation>
</comment>
<dbReference type="NCBIfam" id="NF000586">
    <property type="entry name" value="PRK00011.1"/>
    <property type="match status" value="1"/>
</dbReference>
<dbReference type="PIRSF" id="PIRSF000412">
    <property type="entry name" value="SHMT"/>
    <property type="match status" value="1"/>
</dbReference>
<keyword evidence="3 5" id="KW-0028">Amino-acid biosynthesis</keyword>
<evidence type="ECO:0000256" key="4">
    <source>
        <dbReference type="ARBA" id="ARBA00022898"/>
    </source>
</evidence>
<dbReference type="GO" id="GO:0004372">
    <property type="term" value="F:glycine hydroxymethyltransferase activity"/>
    <property type="evidence" value="ECO:0007669"/>
    <property type="project" value="UniProtKB-EC"/>
</dbReference>
<proteinExistence type="inferred from homology"/>
<keyword evidence="4 5" id="KW-0663">Pyridoxal phosphate</keyword>
<protein>
    <recommendedName>
        <fullName evidence="5">Serine hydroxymethyltransferase</fullName>
        <shortName evidence="5">SHMT</shortName>
        <shortName evidence="5">Serine methylase</shortName>
        <ecNumber evidence="5">2.1.2.1</ecNumber>
    </recommendedName>
</protein>
<dbReference type="InterPro" id="IPR015424">
    <property type="entry name" value="PyrdxlP-dep_Trfase"/>
</dbReference>
<evidence type="ECO:0000259" key="6">
    <source>
        <dbReference type="Pfam" id="PF00464"/>
    </source>
</evidence>
<dbReference type="PANTHER" id="PTHR11680">
    <property type="entry name" value="SERINE HYDROXYMETHYLTRANSFERASE"/>
    <property type="match status" value="1"/>
</dbReference>
<accession>A0ABV9VKK1</accession>
<evidence type="ECO:0000313" key="7">
    <source>
        <dbReference type="EMBL" id="MFC4996833.1"/>
    </source>
</evidence>
<keyword evidence="5" id="KW-0554">One-carbon metabolism</keyword>
<comment type="subunit">
    <text evidence="5">Homodimer.</text>
</comment>
<reference evidence="8" key="1">
    <citation type="journal article" date="2019" name="Int. J. Syst. Evol. Microbiol.">
        <title>The Global Catalogue of Microorganisms (GCM) 10K type strain sequencing project: providing services to taxonomists for standard genome sequencing and annotation.</title>
        <authorList>
            <consortium name="The Broad Institute Genomics Platform"/>
            <consortium name="The Broad Institute Genome Sequencing Center for Infectious Disease"/>
            <person name="Wu L."/>
            <person name="Ma J."/>
        </authorList>
    </citation>
    <scope>NUCLEOTIDE SEQUENCE [LARGE SCALE GENOMIC DNA]</scope>
    <source>
        <strain evidence="8">CGMCC 4.7152</strain>
    </source>
</reference>
<keyword evidence="5 7" id="KW-0808">Transferase</keyword>
<feature type="binding site" evidence="5">
    <location>
        <position position="122"/>
    </location>
    <ligand>
        <name>(6S)-5,6,7,8-tetrahydrofolate</name>
        <dbReference type="ChEBI" id="CHEBI:57453"/>
    </ligand>
</feature>
<keyword evidence="2 5" id="KW-0963">Cytoplasm</keyword>
<dbReference type="RefSeq" id="WP_380113032.1">
    <property type="nucleotide sequence ID" value="NZ_JBHSIU010000004.1"/>
</dbReference>
<comment type="caution">
    <text evidence="5">Lacks conserved residue(s) required for the propagation of feature annotation.</text>
</comment>
<feature type="domain" description="Serine hydroxymethyltransferase-like" evidence="6">
    <location>
        <begin position="10"/>
        <end position="385"/>
    </location>
</feature>
<comment type="similarity">
    <text evidence="5">Belongs to the SHMT family.</text>
</comment>
<dbReference type="InterPro" id="IPR015421">
    <property type="entry name" value="PyrdxlP-dep_Trfase_major"/>
</dbReference>
<comment type="pathway">
    <text evidence="5">Amino-acid biosynthesis; glycine biosynthesis; glycine from L-serine: step 1/1.</text>
</comment>
<dbReference type="InterPro" id="IPR015422">
    <property type="entry name" value="PyrdxlP-dep_Trfase_small"/>
</dbReference>
<evidence type="ECO:0000256" key="2">
    <source>
        <dbReference type="ARBA" id="ARBA00022490"/>
    </source>
</evidence>
<evidence type="ECO:0000256" key="3">
    <source>
        <dbReference type="ARBA" id="ARBA00022605"/>
    </source>
</evidence>
<dbReference type="InterPro" id="IPR049943">
    <property type="entry name" value="Ser_HO-MeTrfase-like"/>
</dbReference>
<dbReference type="EMBL" id="JBHSIU010000004">
    <property type="protein sequence ID" value="MFC4996833.1"/>
    <property type="molecule type" value="Genomic_DNA"/>
</dbReference>
<feature type="binding site" evidence="5">
    <location>
        <begin position="126"/>
        <end position="128"/>
    </location>
    <ligand>
        <name>(6S)-5,6,7,8-tetrahydrofolate</name>
        <dbReference type="ChEBI" id="CHEBI:57453"/>
    </ligand>
</feature>
<dbReference type="Pfam" id="PF00464">
    <property type="entry name" value="SHMT"/>
    <property type="match status" value="1"/>
</dbReference>
<dbReference type="PANTHER" id="PTHR11680:SF50">
    <property type="entry name" value="SERINE HYDROXYMETHYLTRANSFERASE"/>
    <property type="match status" value="1"/>
</dbReference>
<keyword evidence="8" id="KW-1185">Reference proteome</keyword>
<comment type="function">
    <text evidence="5">Catalyzes the reversible interconversion of serine and glycine with tetrahydrofolate (THF) serving as the one-carbon carrier. This reaction serves as the major source of one-carbon groups required for the biosynthesis of purines, thymidylate, methionine, and other important biomolecules. Also exhibits THF-independent aldolase activity toward beta-hydroxyamino acids, producing glycine and aldehydes, via a retro-aldol mechanism.</text>
</comment>
<gene>
    <name evidence="5 7" type="primary">glyA</name>
    <name evidence="7" type="ORF">ACFPIJ_03210</name>
</gene>
<name>A0ABV9VKK1_9ACTN</name>
<dbReference type="CDD" id="cd00378">
    <property type="entry name" value="SHMT"/>
    <property type="match status" value="1"/>
</dbReference>
<evidence type="ECO:0000313" key="8">
    <source>
        <dbReference type="Proteomes" id="UP001595912"/>
    </source>
</evidence>